<protein>
    <recommendedName>
        <fullName evidence="1">HAT C-terminal dimerisation domain-containing protein</fullName>
    </recommendedName>
</protein>
<dbReference type="PANTHER" id="PTHR23272">
    <property type="entry name" value="BED FINGER-RELATED"/>
    <property type="match status" value="1"/>
</dbReference>
<evidence type="ECO:0000313" key="2">
    <source>
        <dbReference type="EMBL" id="KAL0366939.1"/>
    </source>
</evidence>
<feature type="domain" description="HAT C-terminal dimerisation" evidence="1">
    <location>
        <begin position="17"/>
        <end position="61"/>
    </location>
</feature>
<dbReference type="InterPro" id="IPR012337">
    <property type="entry name" value="RNaseH-like_sf"/>
</dbReference>
<gene>
    <name evidence="2" type="ORF">Sradi_3584000</name>
</gene>
<dbReference type="AlphaFoldDB" id="A0AAW2QGW5"/>
<dbReference type="EMBL" id="JACGWJ010000015">
    <property type="protein sequence ID" value="KAL0366939.1"/>
    <property type="molecule type" value="Genomic_DNA"/>
</dbReference>
<sequence>MEIAYAKISYFIKIGPRLLAMSMSTVVSESAFSTKGRIIDDFIASLTPKMAQALICCQDWLRRAPFKPVEEHYDAIDKILLSYSCRCCIKCGLEVNHYRVMILCITEILSDSQDFQVSRL</sequence>
<reference evidence="2" key="2">
    <citation type="journal article" date="2024" name="Plant">
        <title>Genomic evolution and insights into agronomic trait innovations of Sesamum species.</title>
        <authorList>
            <person name="Miao H."/>
            <person name="Wang L."/>
            <person name="Qu L."/>
            <person name="Liu H."/>
            <person name="Sun Y."/>
            <person name="Le M."/>
            <person name="Wang Q."/>
            <person name="Wei S."/>
            <person name="Zheng Y."/>
            <person name="Lin W."/>
            <person name="Duan Y."/>
            <person name="Cao H."/>
            <person name="Xiong S."/>
            <person name="Wang X."/>
            <person name="Wei L."/>
            <person name="Li C."/>
            <person name="Ma Q."/>
            <person name="Ju M."/>
            <person name="Zhao R."/>
            <person name="Li G."/>
            <person name="Mu C."/>
            <person name="Tian Q."/>
            <person name="Mei H."/>
            <person name="Zhang T."/>
            <person name="Gao T."/>
            <person name="Zhang H."/>
        </authorList>
    </citation>
    <scope>NUCLEOTIDE SEQUENCE</scope>
    <source>
        <strain evidence="2">G02</strain>
    </source>
</reference>
<organism evidence="2">
    <name type="scientific">Sesamum radiatum</name>
    <name type="common">Black benniseed</name>
    <dbReference type="NCBI Taxonomy" id="300843"/>
    <lineage>
        <taxon>Eukaryota</taxon>
        <taxon>Viridiplantae</taxon>
        <taxon>Streptophyta</taxon>
        <taxon>Embryophyta</taxon>
        <taxon>Tracheophyta</taxon>
        <taxon>Spermatophyta</taxon>
        <taxon>Magnoliopsida</taxon>
        <taxon>eudicotyledons</taxon>
        <taxon>Gunneridae</taxon>
        <taxon>Pentapetalae</taxon>
        <taxon>asterids</taxon>
        <taxon>lamiids</taxon>
        <taxon>Lamiales</taxon>
        <taxon>Pedaliaceae</taxon>
        <taxon>Sesamum</taxon>
    </lineage>
</organism>
<dbReference type="SUPFAM" id="SSF53098">
    <property type="entry name" value="Ribonuclease H-like"/>
    <property type="match status" value="1"/>
</dbReference>
<comment type="caution">
    <text evidence="2">The sequence shown here is derived from an EMBL/GenBank/DDBJ whole genome shotgun (WGS) entry which is preliminary data.</text>
</comment>
<reference evidence="2" key="1">
    <citation type="submission" date="2020-06" db="EMBL/GenBank/DDBJ databases">
        <authorList>
            <person name="Li T."/>
            <person name="Hu X."/>
            <person name="Zhang T."/>
            <person name="Song X."/>
            <person name="Zhang H."/>
            <person name="Dai N."/>
            <person name="Sheng W."/>
            <person name="Hou X."/>
            <person name="Wei L."/>
        </authorList>
    </citation>
    <scope>NUCLEOTIDE SEQUENCE</scope>
    <source>
        <strain evidence="2">G02</strain>
        <tissue evidence="2">Leaf</tissue>
    </source>
</reference>
<dbReference type="Pfam" id="PF05699">
    <property type="entry name" value="Dimer_Tnp_hAT"/>
    <property type="match status" value="1"/>
</dbReference>
<dbReference type="GO" id="GO:0046983">
    <property type="term" value="F:protein dimerization activity"/>
    <property type="evidence" value="ECO:0007669"/>
    <property type="project" value="InterPro"/>
</dbReference>
<name>A0AAW2QGW5_SESRA</name>
<proteinExistence type="predicted"/>
<dbReference type="InterPro" id="IPR008906">
    <property type="entry name" value="HATC_C_dom"/>
</dbReference>
<evidence type="ECO:0000259" key="1">
    <source>
        <dbReference type="Pfam" id="PF05699"/>
    </source>
</evidence>
<dbReference type="PANTHER" id="PTHR23272:SF161">
    <property type="entry name" value="ZINC FINGER BED DOMAIN-CONTAINING PROTEIN RICESLEEPER 1-LIKE"/>
    <property type="match status" value="1"/>
</dbReference>
<accession>A0AAW2QGW5</accession>